<dbReference type="Gene3D" id="1.10.630.10">
    <property type="entry name" value="Cytochrome P450"/>
    <property type="match status" value="1"/>
</dbReference>
<keyword evidence="8" id="KW-1185">Reference proteome</keyword>
<dbReference type="Proteomes" id="UP000678393">
    <property type="component" value="Unassembled WGS sequence"/>
</dbReference>
<dbReference type="InterPro" id="IPR036396">
    <property type="entry name" value="Cyt_P450_sf"/>
</dbReference>
<keyword evidence="2 6" id="KW-0349">Heme</keyword>
<dbReference type="OrthoDB" id="6692864at2759"/>
<reference evidence="7" key="1">
    <citation type="submission" date="2021-04" db="EMBL/GenBank/DDBJ databases">
        <authorList>
            <consortium name="Molecular Ecology Group"/>
        </authorList>
    </citation>
    <scope>NUCLEOTIDE SEQUENCE</scope>
</reference>
<keyword evidence="4 6" id="KW-0408">Iron</keyword>
<dbReference type="GO" id="GO:0042632">
    <property type="term" value="P:cholesterol homeostasis"/>
    <property type="evidence" value="ECO:0007669"/>
    <property type="project" value="TreeGrafter"/>
</dbReference>
<keyword evidence="3 6" id="KW-0479">Metal-binding</keyword>
<evidence type="ECO:0000313" key="8">
    <source>
        <dbReference type="Proteomes" id="UP000678393"/>
    </source>
</evidence>
<dbReference type="SUPFAM" id="SSF48264">
    <property type="entry name" value="Cytochrome P450"/>
    <property type="match status" value="1"/>
</dbReference>
<dbReference type="AlphaFoldDB" id="A0A8S3Z6L2"/>
<evidence type="ECO:0000256" key="1">
    <source>
        <dbReference type="ARBA" id="ARBA00010617"/>
    </source>
</evidence>
<dbReference type="Pfam" id="PF00067">
    <property type="entry name" value="p450"/>
    <property type="match status" value="1"/>
</dbReference>
<comment type="similarity">
    <text evidence="1">Belongs to the cytochrome P450 family.</text>
</comment>
<dbReference type="InterPro" id="IPR001128">
    <property type="entry name" value="Cyt_P450"/>
</dbReference>
<evidence type="ECO:0000313" key="7">
    <source>
        <dbReference type="EMBL" id="CAG5125177.1"/>
    </source>
</evidence>
<dbReference type="GO" id="GO:0016705">
    <property type="term" value="F:oxidoreductase activity, acting on paired donors, with incorporation or reduction of molecular oxygen"/>
    <property type="evidence" value="ECO:0007669"/>
    <property type="project" value="InterPro"/>
</dbReference>
<dbReference type="PANTHER" id="PTHR24304:SF4">
    <property type="entry name" value="CYTOCHROME P450"/>
    <property type="match status" value="1"/>
</dbReference>
<comment type="caution">
    <text evidence="7">The sequence shown here is derived from an EMBL/GenBank/DDBJ whole genome shotgun (WGS) entry which is preliminary data.</text>
</comment>
<feature type="binding site" description="axial binding residue" evidence="6">
    <location>
        <position position="483"/>
    </location>
    <ligand>
        <name>heme</name>
        <dbReference type="ChEBI" id="CHEBI:30413"/>
    </ligand>
    <ligandPart>
        <name>Fe</name>
        <dbReference type="ChEBI" id="CHEBI:18248"/>
    </ligandPart>
</feature>
<dbReference type="GO" id="GO:0005506">
    <property type="term" value="F:iron ion binding"/>
    <property type="evidence" value="ECO:0007669"/>
    <property type="project" value="InterPro"/>
</dbReference>
<evidence type="ECO:0000256" key="2">
    <source>
        <dbReference type="ARBA" id="ARBA00022617"/>
    </source>
</evidence>
<accession>A0A8S3Z6L2</accession>
<dbReference type="InterPro" id="IPR002403">
    <property type="entry name" value="Cyt_P450_E_grp-IV"/>
</dbReference>
<name>A0A8S3Z6L2_9EUPU</name>
<evidence type="ECO:0000256" key="5">
    <source>
        <dbReference type="ARBA" id="ARBA00023221"/>
    </source>
</evidence>
<sequence length="568" mass="64783">MMVVTVLLGGLITALTYAYLRIFYRRRKPGEPPIVHGHFLLGNSLPFTENAVNFLNKSRDKVGDVFTFRLLNKYWTMVLDIHSYELFVKEKNFDFKPIEEMVNNNVFGYHLVDGRKMVAEAGQKVSGKYLFATVETFAKNLIEAFKQTSKQTDNCSRRKNITAINQKNTEMKIDKQEVHHSGECGSIADSELFIDSGLNQQPGLPTGEVGPGAGVWCQDELRNFTSKIFFSPVFYTIFGRGDTGSSGSFHPQVVHKNFDLFHKYFNFLLFGLPIKLFPKAMEAVGVLAQQPSSAEMVNRNGCSDYIKHSTQFMLKNNQSERDIICHNLIFLHINYNTFRVAYWCLYKLMEDDVVMAAVKKEVEDVVEAKRTGANEAEYEAEFTADDINKLPIVDSFLNEIMRVMCGVLIARECTADTKFTTVDGRTFNIRQGDRIAMYPPVFHHDPEVFQDPETFKYDRFVDAEFFKHGVRVKHPMTGFGSLCFGQKLAMLQLKWFIINVVNSFKVELLNGERTLPNKTMYGHEILPPTHDVKCRFIPRERACTLKFLNNYGSNGSRQLNGTSSGSVL</sequence>
<organism evidence="7 8">
    <name type="scientific">Candidula unifasciata</name>
    <dbReference type="NCBI Taxonomy" id="100452"/>
    <lineage>
        <taxon>Eukaryota</taxon>
        <taxon>Metazoa</taxon>
        <taxon>Spiralia</taxon>
        <taxon>Lophotrochozoa</taxon>
        <taxon>Mollusca</taxon>
        <taxon>Gastropoda</taxon>
        <taxon>Heterobranchia</taxon>
        <taxon>Euthyneura</taxon>
        <taxon>Panpulmonata</taxon>
        <taxon>Eupulmonata</taxon>
        <taxon>Stylommatophora</taxon>
        <taxon>Helicina</taxon>
        <taxon>Helicoidea</taxon>
        <taxon>Geomitridae</taxon>
        <taxon>Candidula</taxon>
    </lineage>
</organism>
<evidence type="ECO:0000256" key="6">
    <source>
        <dbReference type="PIRSR" id="PIRSR602403-1"/>
    </source>
</evidence>
<comment type="cofactor">
    <cofactor evidence="6">
        <name>heme</name>
        <dbReference type="ChEBI" id="CHEBI:30413"/>
    </cofactor>
</comment>
<dbReference type="PRINTS" id="PR00465">
    <property type="entry name" value="EP450IV"/>
</dbReference>
<proteinExistence type="inferred from homology"/>
<gene>
    <name evidence="7" type="ORF">CUNI_LOCUS10735</name>
</gene>
<dbReference type="PANTHER" id="PTHR24304">
    <property type="entry name" value="CYTOCHROME P450 FAMILY 7"/>
    <property type="match status" value="1"/>
</dbReference>
<dbReference type="GO" id="GO:0008395">
    <property type="term" value="F:steroid hydroxylase activity"/>
    <property type="evidence" value="ECO:0007669"/>
    <property type="project" value="TreeGrafter"/>
</dbReference>
<dbReference type="EMBL" id="CAJHNH020001978">
    <property type="protein sequence ID" value="CAG5125177.1"/>
    <property type="molecule type" value="Genomic_DNA"/>
</dbReference>
<evidence type="ECO:0000256" key="4">
    <source>
        <dbReference type="ARBA" id="ARBA00023004"/>
    </source>
</evidence>
<evidence type="ECO:0008006" key="9">
    <source>
        <dbReference type="Google" id="ProtNLM"/>
    </source>
</evidence>
<keyword evidence="5" id="KW-0443">Lipid metabolism</keyword>
<protein>
    <recommendedName>
        <fullName evidence="9">Cytochrome P450</fullName>
    </recommendedName>
</protein>
<keyword evidence="5" id="KW-0753">Steroid metabolism</keyword>
<dbReference type="GO" id="GO:0006699">
    <property type="term" value="P:bile acid biosynthetic process"/>
    <property type="evidence" value="ECO:0007669"/>
    <property type="project" value="TreeGrafter"/>
</dbReference>
<dbReference type="GO" id="GO:0020037">
    <property type="term" value="F:heme binding"/>
    <property type="evidence" value="ECO:0007669"/>
    <property type="project" value="InterPro"/>
</dbReference>
<dbReference type="InterPro" id="IPR050529">
    <property type="entry name" value="CYP450_sterol_14alpha_dmase"/>
</dbReference>
<evidence type="ECO:0000256" key="3">
    <source>
        <dbReference type="ARBA" id="ARBA00022723"/>
    </source>
</evidence>